<dbReference type="AlphaFoldDB" id="A0AAE0BKS2"/>
<evidence type="ECO:0000313" key="3">
    <source>
        <dbReference type="Proteomes" id="UP001190700"/>
    </source>
</evidence>
<feature type="region of interest" description="Disordered" evidence="1">
    <location>
        <begin position="73"/>
        <end position="112"/>
    </location>
</feature>
<feature type="compositionally biased region" description="Acidic residues" evidence="1">
    <location>
        <begin position="78"/>
        <end position="89"/>
    </location>
</feature>
<evidence type="ECO:0000256" key="1">
    <source>
        <dbReference type="SAM" id="MobiDB-lite"/>
    </source>
</evidence>
<protein>
    <submittedName>
        <fullName evidence="2">Uncharacterized protein</fullName>
    </submittedName>
</protein>
<keyword evidence="3" id="KW-1185">Reference proteome</keyword>
<proteinExistence type="predicted"/>
<name>A0AAE0BKS2_9CHLO</name>
<organism evidence="2 3">
    <name type="scientific">Cymbomonas tetramitiformis</name>
    <dbReference type="NCBI Taxonomy" id="36881"/>
    <lineage>
        <taxon>Eukaryota</taxon>
        <taxon>Viridiplantae</taxon>
        <taxon>Chlorophyta</taxon>
        <taxon>Pyramimonadophyceae</taxon>
        <taxon>Pyramimonadales</taxon>
        <taxon>Pyramimonadaceae</taxon>
        <taxon>Cymbomonas</taxon>
    </lineage>
</organism>
<dbReference type="Proteomes" id="UP001190700">
    <property type="component" value="Unassembled WGS sequence"/>
</dbReference>
<accession>A0AAE0BKS2</accession>
<evidence type="ECO:0000313" key="2">
    <source>
        <dbReference type="EMBL" id="KAK3238408.1"/>
    </source>
</evidence>
<dbReference type="EMBL" id="LGRX02034222">
    <property type="protein sequence ID" value="KAK3238408.1"/>
    <property type="molecule type" value="Genomic_DNA"/>
</dbReference>
<feature type="compositionally biased region" description="Basic and acidic residues" evidence="1">
    <location>
        <begin position="90"/>
        <end position="112"/>
    </location>
</feature>
<sequence>MLGASVQGTSDKLLGDTQLADADIKCEAYVKGLVRRMHASGLQLKPKLLKVQGITWEAATESQYLCPTEYAGPYAADGIEEEEDDEIVEEAQHESEQEESERVNTSDEEKPV</sequence>
<gene>
    <name evidence="2" type="ORF">CYMTET_51581</name>
</gene>
<comment type="caution">
    <text evidence="2">The sequence shown here is derived from an EMBL/GenBank/DDBJ whole genome shotgun (WGS) entry which is preliminary data.</text>
</comment>
<reference evidence="2 3" key="1">
    <citation type="journal article" date="2015" name="Genome Biol. Evol.">
        <title>Comparative Genomics of a Bacterivorous Green Alga Reveals Evolutionary Causalities and Consequences of Phago-Mixotrophic Mode of Nutrition.</title>
        <authorList>
            <person name="Burns J.A."/>
            <person name="Paasch A."/>
            <person name="Narechania A."/>
            <person name="Kim E."/>
        </authorList>
    </citation>
    <scope>NUCLEOTIDE SEQUENCE [LARGE SCALE GENOMIC DNA]</scope>
    <source>
        <strain evidence="2 3">PLY_AMNH</strain>
    </source>
</reference>